<dbReference type="AlphaFoldDB" id="A0AA49FKK1"/>
<dbReference type="Proteomes" id="UP001234916">
    <property type="component" value="Chromosome"/>
</dbReference>
<proteinExistence type="predicted"/>
<dbReference type="KEGG" id="npv:OHM77_12540"/>
<gene>
    <name evidence="1" type="ORF">OHM77_12540</name>
</gene>
<sequence>MQLTEFTDSEIKLVNQTLLERYGHAVTVESAEAEIEIVPGSGQVDDCAVLYWSERGAHFVVFKLADNRFRAQFFYNEATQFGTGKDSFDNLGDCVITLLQVQSDHERQMQGVRSGMTGRDLKELDDYDGPLVI</sequence>
<evidence type="ECO:0000313" key="1">
    <source>
        <dbReference type="EMBL" id="WIM05494.1"/>
    </source>
</evidence>
<organism evidence="1">
    <name type="scientific">Candidatus Nitricoxidivorans perseverans</name>
    <dbReference type="NCBI Taxonomy" id="2975601"/>
    <lineage>
        <taxon>Bacteria</taxon>
        <taxon>Pseudomonadati</taxon>
        <taxon>Pseudomonadota</taxon>
        <taxon>Betaproteobacteria</taxon>
        <taxon>Nitrosomonadales</taxon>
        <taxon>Sterolibacteriaceae</taxon>
        <taxon>Candidatus Nitricoxidivorans</taxon>
    </lineage>
</organism>
<accession>A0AA49FKK1</accession>
<dbReference type="EMBL" id="CP107246">
    <property type="protein sequence ID" value="WIM05494.1"/>
    <property type="molecule type" value="Genomic_DNA"/>
</dbReference>
<name>A0AA49FKK1_9PROT</name>
<reference evidence="1" key="1">
    <citation type="journal article" date="2023" name="Nat. Microbiol.">
        <title>Enrichment and characterization of a nitric oxide-reducing microbial community in a continuous bioreactor.</title>
        <authorList>
            <person name="Garrido-Amador P."/>
            <person name="Stortenbeker N."/>
            <person name="Wessels H.J.C.T."/>
            <person name="Speth D.R."/>
            <person name="Garcia-Heredia I."/>
            <person name="Kartal B."/>
        </authorList>
    </citation>
    <scope>NUCLEOTIDE SEQUENCE</scope>
    <source>
        <strain evidence="1">MAG1</strain>
    </source>
</reference>
<protein>
    <submittedName>
        <fullName evidence="1">Uncharacterized protein</fullName>
    </submittedName>
</protein>